<dbReference type="Proteomes" id="UP000252387">
    <property type="component" value="Unassembled WGS sequence"/>
</dbReference>
<accession>A0A368KBV9</accession>
<dbReference type="PANTHER" id="PTHR33841">
    <property type="entry name" value="DNA METHYLTRANSFERASE YEEA-RELATED"/>
    <property type="match status" value="1"/>
</dbReference>
<dbReference type="EMBL" id="QFWQ01000006">
    <property type="protein sequence ID" value="RCS29429.1"/>
    <property type="molecule type" value="Genomic_DNA"/>
</dbReference>
<dbReference type="EC" id="2.1.1.72" evidence="2"/>
<dbReference type="InterPro" id="IPR029063">
    <property type="entry name" value="SAM-dependent_MTases_sf"/>
</dbReference>
<dbReference type="OrthoDB" id="9784823at2"/>
<sequence length="717" mass="80410">MRRPLFLYQGLRRCPPILEAVRGGFSPSGSSAAHPMVRELPVHSRALPYVQRCWISARQEPFGGCHPKWVTLCDIYPLWRGIWGSICEISEYVDDAHRSVAGPSRKRSRQLQILRLPVSQTHGRAAHYCSRCQKHCRGLRMVIPIARLKFYRRAQALESLIRVGQTPSRLMRILIYLWQKSSYPNLLPERAPWASSSLISNPSVNEFVDWLRQQPFEEAAYWLATLYSRLVDRSVRSERAMFFTPPLLAQRVIDDLQCNGASIIEHKWHDPACGGSAFLVPLALRMKKELGRRKLPAKEQLKKIERNLSGNDLDEELLELSSSLLQMALYPLIEASGYVPNFKLSNGDGLGLGDVAARKYDVVICNPPYRKLRSEEAEHYRDGYGDIMGGQPNIYGLFIRQGLRLCRTGGLVGLLTPTSFLSGRSFFKLRKHLICEASILQFDMLGNRTSMFIDVLQETTISVLKAQKVPESAERNAKVSVLTDDGKFSDVGRCWLPSNGDPWPIPRTESDASLLRLAEKAKFSLSDYGYVAKVGHLVPFRDARRRFKEYPKSKSVTKTIVPLVWATDVAPNGEFKHGRDLKNKQNEAFVEVGSLKGQGVVCQAAVLLQRLTSSDQRSRLVAAPVPANWVKKHGGFVCENHVISLLKKEDSLVPVETMAKILNSQPVDRVFRSISSANNVGISELNKLMLPTPTEVLRLLAAGTDVDRAVLLAYGGG</sequence>
<dbReference type="InterPro" id="IPR011639">
    <property type="entry name" value="MethylTrfase_TaqI-like_dom"/>
</dbReference>
<comment type="similarity">
    <text evidence="1">Belongs to the N(4)/N(6)-methyltransferase family.</text>
</comment>
<name>A0A368KBV9_9GAMM</name>
<dbReference type="GO" id="GO:0032259">
    <property type="term" value="P:methylation"/>
    <property type="evidence" value="ECO:0007669"/>
    <property type="project" value="UniProtKB-KW"/>
</dbReference>
<feature type="domain" description="Type II methyltransferase M.TaqI-like" evidence="8">
    <location>
        <begin position="343"/>
        <end position="445"/>
    </location>
</feature>
<dbReference type="AlphaFoldDB" id="A0A368KBV9"/>
<keyword evidence="10" id="KW-1185">Reference proteome</keyword>
<evidence type="ECO:0000313" key="9">
    <source>
        <dbReference type="EMBL" id="RCS29429.1"/>
    </source>
</evidence>
<evidence type="ECO:0000256" key="2">
    <source>
        <dbReference type="ARBA" id="ARBA00011900"/>
    </source>
</evidence>
<keyword evidence="3 9" id="KW-0489">Methyltransferase</keyword>
<dbReference type="GO" id="GO:0009007">
    <property type="term" value="F:site-specific DNA-methyltransferase (adenine-specific) activity"/>
    <property type="evidence" value="ECO:0007669"/>
    <property type="project" value="UniProtKB-EC"/>
</dbReference>
<dbReference type="GO" id="GO:0003676">
    <property type="term" value="F:nucleic acid binding"/>
    <property type="evidence" value="ECO:0007669"/>
    <property type="project" value="InterPro"/>
</dbReference>
<dbReference type="GO" id="GO:0009307">
    <property type="term" value="P:DNA restriction-modification system"/>
    <property type="evidence" value="ECO:0007669"/>
    <property type="project" value="UniProtKB-KW"/>
</dbReference>
<keyword evidence="4" id="KW-0808">Transferase</keyword>
<comment type="caution">
    <text evidence="9">The sequence shown here is derived from an EMBL/GenBank/DDBJ whole genome shotgun (WGS) entry which is preliminary data.</text>
</comment>
<evidence type="ECO:0000256" key="6">
    <source>
        <dbReference type="ARBA" id="ARBA00022747"/>
    </source>
</evidence>
<gene>
    <name evidence="9" type="ORF">DEO45_09605</name>
</gene>
<keyword evidence="6" id="KW-0680">Restriction system</keyword>
<keyword evidence="5" id="KW-0949">S-adenosyl-L-methionine</keyword>
<evidence type="ECO:0000256" key="4">
    <source>
        <dbReference type="ARBA" id="ARBA00022679"/>
    </source>
</evidence>
<proteinExistence type="inferred from homology"/>
<dbReference type="Gene3D" id="3.40.50.150">
    <property type="entry name" value="Vaccinia Virus protein VP39"/>
    <property type="match status" value="1"/>
</dbReference>
<comment type="catalytic activity">
    <reaction evidence="7">
        <text>a 2'-deoxyadenosine in DNA + S-adenosyl-L-methionine = an N(6)-methyl-2'-deoxyadenosine in DNA + S-adenosyl-L-homocysteine + H(+)</text>
        <dbReference type="Rhea" id="RHEA:15197"/>
        <dbReference type="Rhea" id="RHEA-COMP:12418"/>
        <dbReference type="Rhea" id="RHEA-COMP:12419"/>
        <dbReference type="ChEBI" id="CHEBI:15378"/>
        <dbReference type="ChEBI" id="CHEBI:57856"/>
        <dbReference type="ChEBI" id="CHEBI:59789"/>
        <dbReference type="ChEBI" id="CHEBI:90615"/>
        <dbReference type="ChEBI" id="CHEBI:90616"/>
        <dbReference type="EC" id="2.1.1.72"/>
    </reaction>
</comment>
<evidence type="ECO:0000256" key="7">
    <source>
        <dbReference type="ARBA" id="ARBA00047942"/>
    </source>
</evidence>
<dbReference type="PROSITE" id="PS00092">
    <property type="entry name" value="N6_MTASE"/>
    <property type="match status" value="1"/>
</dbReference>
<evidence type="ECO:0000256" key="3">
    <source>
        <dbReference type="ARBA" id="ARBA00022603"/>
    </source>
</evidence>
<dbReference type="InterPro" id="IPR050953">
    <property type="entry name" value="N4_N6_ade-DNA_methylase"/>
</dbReference>
<dbReference type="InterPro" id="IPR002052">
    <property type="entry name" value="DNA_methylase_N6_adenine_CS"/>
</dbReference>
<evidence type="ECO:0000256" key="5">
    <source>
        <dbReference type="ARBA" id="ARBA00022691"/>
    </source>
</evidence>
<evidence type="ECO:0000313" key="10">
    <source>
        <dbReference type="Proteomes" id="UP000252387"/>
    </source>
</evidence>
<dbReference type="SUPFAM" id="SSF53335">
    <property type="entry name" value="S-adenosyl-L-methionine-dependent methyltransferases"/>
    <property type="match status" value="1"/>
</dbReference>
<reference evidence="9 10" key="1">
    <citation type="submission" date="2018-05" db="EMBL/GenBank/DDBJ databases">
        <title>Draft genome sequence of Rhodanobacter denitrificans Yn1 isolated from gold copper mine.</title>
        <authorList>
            <person name="Yang N."/>
            <person name="Mazhar H.S."/>
            <person name="Rensing C."/>
        </authorList>
    </citation>
    <scope>NUCLEOTIDE SEQUENCE [LARGE SCALE GENOMIC DNA]</scope>
    <source>
        <strain evidence="9 10">Yn1</strain>
    </source>
</reference>
<protein>
    <recommendedName>
        <fullName evidence="2">site-specific DNA-methyltransferase (adenine-specific)</fullName>
        <ecNumber evidence="2">2.1.1.72</ecNumber>
    </recommendedName>
</protein>
<dbReference type="PANTHER" id="PTHR33841:SF5">
    <property type="entry name" value="DNA METHYLASE (MODIFICATION METHYLASE) (METHYLTRANSFERASE)-RELATED"/>
    <property type="match status" value="1"/>
</dbReference>
<evidence type="ECO:0000256" key="1">
    <source>
        <dbReference type="ARBA" id="ARBA00006594"/>
    </source>
</evidence>
<dbReference type="Pfam" id="PF07669">
    <property type="entry name" value="Eco57I"/>
    <property type="match status" value="1"/>
</dbReference>
<organism evidence="9 10">
    <name type="scientific">Rhodanobacter denitrificans</name>
    <dbReference type="NCBI Taxonomy" id="666685"/>
    <lineage>
        <taxon>Bacteria</taxon>
        <taxon>Pseudomonadati</taxon>
        <taxon>Pseudomonadota</taxon>
        <taxon>Gammaproteobacteria</taxon>
        <taxon>Lysobacterales</taxon>
        <taxon>Rhodanobacteraceae</taxon>
        <taxon>Rhodanobacter</taxon>
    </lineage>
</organism>
<dbReference type="PRINTS" id="PR00507">
    <property type="entry name" value="N12N6MTFRASE"/>
</dbReference>
<evidence type="ECO:0000259" key="8">
    <source>
        <dbReference type="Pfam" id="PF07669"/>
    </source>
</evidence>